<dbReference type="PANTHER" id="PTHR30026">
    <property type="entry name" value="OUTER MEMBRANE PROTEIN TOLC"/>
    <property type="match status" value="1"/>
</dbReference>
<organism evidence="9 10">
    <name type="scientific">Flavobacterium polysaccharolyticum</name>
    <dbReference type="NCBI Taxonomy" id="3133148"/>
    <lineage>
        <taxon>Bacteria</taxon>
        <taxon>Pseudomonadati</taxon>
        <taxon>Bacteroidota</taxon>
        <taxon>Flavobacteriia</taxon>
        <taxon>Flavobacteriales</taxon>
        <taxon>Flavobacteriaceae</taxon>
        <taxon>Flavobacterium</taxon>
    </lineage>
</organism>
<dbReference type="SUPFAM" id="SSF56954">
    <property type="entry name" value="Outer membrane efflux proteins (OEP)"/>
    <property type="match status" value="1"/>
</dbReference>
<reference evidence="9 10" key="1">
    <citation type="submission" date="2024-03" db="EMBL/GenBank/DDBJ databases">
        <title>Two novel species of the genus Flavobacterium exhibiting potentially degradation of complex polysaccharides.</title>
        <authorList>
            <person name="Lian X."/>
        </authorList>
    </citation>
    <scope>NUCLEOTIDE SEQUENCE [LARGE SCALE GENOMIC DNA]</scope>
    <source>
        <strain evidence="9 10">N6</strain>
    </source>
</reference>
<dbReference type="Proteomes" id="UP001468798">
    <property type="component" value="Unassembled WGS sequence"/>
</dbReference>
<dbReference type="InterPro" id="IPR003423">
    <property type="entry name" value="OMP_efflux"/>
</dbReference>
<evidence type="ECO:0000256" key="1">
    <source>
        <dbReference type="ARBA" id="ARBA00004442"/>
    </source>
</evidence>
<keyword evidence="4" id="KW-1134">Transmembrane beta strand</keyword>
<evidence type="ECO:0000256" key="5">
    <source>
        <dbReference type="ARBA" id="ARBA00022692"/>
    </source>
</evidence>
<evidence type="ECO:0000313" key="9">
    <source>
        <dbReference type="EMBL" id="MEM0578077.1"/>
    </source>
</evidence>
<keyword evidence="6" id="KW-0472">Membrane</keyword>
<comment type="caution">
    <text evidence="9">The sequence shown here is derived from an EMBL/GenBank/DDBJ whole genome shotgun (WGS) entry which is preliminary data.</text>
</comment>
<keyword evidence="5" id="KW-0812">Transmembrane</keyword>
<comment type="subcellular location">
    <subcellularLocation>
        <location evidence="1">Cell outer membrane</location>
    </subcellularLocation>
</comment>
<dbReference type="PANTHER" id="PTHR30026:SF20">
    <property type="entry name" value="OUTER MEMBRANE PROTEIN TOLC"/>
    <property type="match status" value="1"/>
</dbReference>
<accession>A0ABU9NUN1</accession>
<sequence length="441" mass="49335">MKKIATIILILLQFRIVAAQEQKKTPKKWSLADCISYAIQNNITVKQAVLNQNSAEINYKQSKYERLPSVSANASQNMNNGSSIDPITSNYVSQLVHSTSAGVNASVTLYKGNYINNTIKQNELLVKQNEFYVSEAKNNTLLSVTQAFLQALYYKEGIETAQNIINSSKEQLNQMSLKLKAGSVAGLDVANLETQLKNDEVTLITAQNNYRQQLITLKQLLELNPDDSFEIETTKLVSAEYLIPDLKTVYNYATANLPEIKSANLQTSIKELELSKAKSEYLPTLSLNAGLNSGYTNTQNFSFFNQFNSNFYQTVGLSLNIPIFSKYQNKANVAIAKIEIENSKLSAASQNKQLYLKIESAWQNAVSSQSQMEAAIALRNSSKLAYDMSVKKSELGALNLTDLLVNKNTYLNAEQTYLQTKLSLALYYQLLQFYQGNQIQI</sequence>
<feature type="coiled-coil region" evidence="8">
    <location>
        <begin position="158"/>
        <end position="209"/>
    </location>
</feature>
<name>A0ABU9NUN1_9FLAO</name>
<gene>
    <name evidence="9" type="ORF">WFZ86_16355</name>
</gene>
<proteinExistence type="inferred from homology"/>
<keyword evidence="3" id="KW-0813">Transport</keyword>
<evidence type="ECO:0000256" key="3">
    <source>
        <dbReference type="ARBA" id="ARBA00022448"/>
    </source>
</evidence>
<evidence type="ECO:0000313" key="10">
    <source>
        <dbReference type="Proteomes" id="UP001468798"/>
    </source>
</evidence>
<protein>
    <submittedName>
        <fullName evidence="9">TolC family protein</fullName>
    </submittedName>
</protein>
<keyword evidence="10" id="KW-1185">Reference proteome</keyword>
<keyword evidence="7" id="KW-0998">Cell outer membrane</keyword>
<comment type="similarity">
    <text evidence="2">Belongs to the outer membrane factor (OMF) (TC 1.B.17) family.</text>
</comment>
<dbReference type="RefSeq" id="WP_342692922.1">
    <property type="nucleotide sequence ID" value="NZ_JBCGDP010000019.1"/>
</dbReference>
<dbReference type="Gene3D" id="1.20.1600.10">
    <property type="entry name" value="Outer membrane efflux proteins (OEP)"/>
    <property type="match status" value="1"/>
</dbReference>
<dbReference type="InterPro" id="IPR051906">
    <property type="entry name" value="TolC-like"/>
</dbReference>
<dbReference type="Pfam" id="PF02321">
    <property type="entry name" value="OEP"/>
    <property type="match status" value="2"/>
</dbReference>
<evidence type="ECO:0000256" key="8">
    <source>
        <dbReference type="SAM" id="Coils"/>
    </source>
</evidence>
<evidence type="ECO:0000256" key="7">
    <source>
        <dbReference type="ARBA" id="ARBA00023237"/>
    </source>
</evidence>
<dbReference type="EMBL" id="JBCGDP010000019">
    <property type="protein sequence ID" value="MEM0578077.1"/>
    <property type="molecule type" value="Genomic_DNA"/>
</dbReference>
<evidence type="ECO:0000256" key="6">
    <source>
        <dbReference type="ARBA" id="ARBA00023136"/>
    </source>
</evidence>
<keyword evidence="8" id="KW-0175">Coiled coil</keyword>
<evidence type="ECO:0000256" key="4">
    <source>
        <dbReference type="ARBA" id="ARBA00022452"/>
    </source>
</evidence>
<evidence type="ECO:0000256" key="2">
    <source>
        <dbReference type="ARBA" id="ARBA00007613"/>
    </source>
</evidence>